<comment type="caution">
    <text evidence="3">The sequence shown here is derived from an EMBL/GenBank/DDBJ whole genome shotgun (WGS) entry which is preliminary data.</text>
</comment>
<dbReference type="InterPro" id="IPR045679">
    <property type="entry name" value="DUF6199"/>
</dbReference>
<proteinExistence type="predicted"/>
<keyword evidence="1" id="KW-1133">Transmembrane helix</keyword>
<keyword evidence="4" id="KW-1185">Reference proteome</keyword>
<dbReference type="AlphaFoldDB" id="A0A4Y8IGB2"/>
<accession>A0A4Y8IGB2</accession>
<dbReference type="Pfam" id="PF19701">
    <property type="entry name" value="DUF6199"/>
    <property type="match status" value="1"/>
</dbReference>
<evidence type="ECO:0000256" key="1">
    <source>
        <dbReference type="SAM" id="Phobius"/>
    </source>
</evidence>
<evidence type="ECO:0000259" key="2">
    <source>
        <dbReference type="Pfam" id="PF19701"/>
    </source>
</evidence>
<gene>
    <name evidence="3" type="ORF">E3U55_10390</name>
</gene>
<reference evidence="3 4" key="1">
    <citation type="submission" date="2019-03" db="EMBL/GenBank/DDBJ databases">
        <authorList>
            <person name="He R.-H."/>
        </authorList>
    </citation>
    <scope>NUCLEOTIDE SEQUENCE [LARGE SCALE GENOMIC DNA]</scope>
    <source>
        <strain evidence="4">SH 714</strain>
    </source>
</reference>
<feature type="transmembrane region" description="Helical" evidence="1">
    <location>
        <begin position="17"/>
        <end position="41"/>
    </location>
</feature>
<feature type="domain" description="DUF6199" evidence="2">
    <location>
        <begin position="18"/>
        <end position="74"/>
    </location>
</feature>
<evidence type="ECO:0000313" key="4">
    <source>
        <dbReference type="Proteomes" id="UP000297975"/>
    </source>
</evidence>
<dbReference type="RefSeq" id="WP_134340359.1">
    <property type="nucleotide sequence ID" value="NZ_SOPW01000010.1"/>
</dbReference>
<feature type="transmembrane region" description="Helical" evidence="1">
    <location>
        <begin position="53"/>
        <end position="73"/>
    </location>
</feature>
<keyword evidence="1" id="KW-0812">Transmembrane</keyword>
<name>A0A4Y8IGB2_9BACI</name>
<dbReference type="Proteomes" id="UP000297975">
    <property type="component" value="Unassembled WGS sequence"/>
</dbReference>
<dbReference type="EMBL" id="SOPW01000010">
    <property type="protein sequence ID" value="TFB19561.1"/>
    <property type="molecule type" value="Genomic_DNA"/>
</dbReference>
<organism evidence="3 4">
    <name type="scientific">Filobacillus milosensis</name>
    <dbReference type="NCBI Taxonomy" id="94137"/>
    <lineage>
        <taxon>Bacteria</taxon>
        <taxon>Bacillati</taxon>
        <taxon>Bacillota</taxon>
        <taxon>Bacilli</taxon>
        <taxon>Bacillales</taxon>
        <taxon>Bacillaceae</taxon>
        <taxon>Filobacillus</taxon>
    </lineage>
</organism>
<protein>
    <recommendedName>
        <fullName evidence="2">DUF6199 domain-containing protein</fullName>
    </recommendedName>
</protein>
<evidence type="ECO:0000313" key="3">
    <source>
        <dbReference type="EMBL" id="TFB19561.1"/>
    </source>
</evidence>
<keyword evidence="1" id="KW-0472">Membrane</keyword>
<sequence>MILSVIEINNNDTSLDLIGFILILVGILSATFPYAAWYLEIGWKLHDTEPSEFALIANRVIGVFISIVGLFILI</sequence>